<dbReference type="Gene3D" id="2.40.30.10">
    <property type="entry name" value="Translation factors"/>
    <property type="match status" value="1"/>
</dbReference>
<dbReference type="Gene3D" id="3.40.50.300">
    <property type="entry name" value="P-loop containing nucleotide triphosphate hydrolases"/>
    <property type="match status" value="1"/>
</dbReference>
<dbReference type="Proteomes" id="UP001165060">
    <property type="component" value="Unassembled WGS sequence"/>
</dbReference>
<feature type="region of interest" description="Disordered" evidence="5">
    <location>
        <begin position="645"/>
        <end position="669"/>
    </location>
</feature>
<gene>
    <name evidence="7" type="ORF">TeGR_g10590</name>
</gene>
<dbReference type="Pfam" id="PF00679">
    <property type="entry name" value="EFG_C"/>
    <property type="match status" value="1"/>
</dbReference>
<feature type="compositionally biased region" description="Basic residues" evidence="5">
    <location>
        <begin position="342"/>
        <end position="353"/>
    </location>
</feature>
<evidence type="ECO:0000256" key="5">
    <source>
        <dbReference type="SAM" id="MobiDB-lite"/>
    </source>
</evidence>
<dbReference type="InterPro" id="IPR005517">
    <property type="entry name" value="Transl_elong_EFG/EF2_IV"/>
</dbReference>
<comment type="caution">
    <text evidence="7">The sequence shown here is derived from an EMBL/GenBank/DDBJ whole genome shotgun (WGS) entry which is preliminary data.</text>
</comment>
<dbReference type="SUPFAM" id="SSF54980">
    <property type="entry name" value="EF-G C-terminal domain-like"/>
    <property type="match status" value="2"/>
</dbReference>
<dbReference type="Pfam" id="PF14492">
    <property type="entry name" value="EFG_III"/>
    <property type="match status" value="1"/>
</dbReference>
<sequence>MALRRSPALLNPSLLRNVGILAHVDAGKTTLTEHFVSLATQRPAGSVDEGSTVTDFLASERERGITIQSACLSLPWPPSPAEGAPSTRVNVIDTPGHVDFGVEVARSVAVLDGGVLVVDAVEGVQAQTETVWGAMQKHGGEAKPLPCLAVINKLDRVGADFGRAIGTLNKRLKRQEGGGATNATPVQLPLAVDGDFVGVVDVVASPPMRIVWPEKRAGGGRGLGGGEGVQVEAVEEGAVFEAAVKARGELVEVLADFNEEIEELYLGEEDVPVELLLRAIREATIANKIVPVLGAAALRRMGVEPVLDAVVSFLPSPEDCPPPVLLGVGGEGEVEVEGGGRRGNKKKKKKKKGGGGAGGGGALVPKGPPLGTCNSPHLLALAFKVIHQKGRGGGDGRVVFARIFGGELEAKKSLRAVSGGSGGGGKGKAERPAQVLELFGGRMEPVKTGIAKAGDVVAIVGLKDVVTGDTLVLSGDKYTEGVCLAGVTPPKPVLTLRLDAETTEDERKLEEALRILCVEDPSLVLVEEGADGEGGEEIGEGAGTMLSGLGELHLDITVDRLQKEFGVDVKTGEVQVSYKETLVEGSQLDTGGLVRYERDIGGKRMEGSVALRFERMGEGSGVGACFVEDNVVGFGEDARAWLKLEEGEEGQEGEEGEEGEAGEEGGEGEDMDNKLVEALVEGVRGALQRGPVGAAPLTNVKVVIEDVDCETGLAGAEANPGAFRAAAASAAAKCIRDNAGSFETIEPVMKLDVTVREEQVGAVLADFTTRGGQVGDVQSAGDFHVISGSVPLKSILGYATVLRSLSAGGGVFQAEYESHRRFSA</sequence>
<evidence type="ECO:0000256" key="2">
    <source>
        <dbReference type="ARBA" id="ARBA00022741"/>
    </source>
</evidence>
<evidence type="ECO:0000256" key="4">
    <source>
        <dbReference type="ARBA" id="ARBA00023134"/>
    </source>
</evidence>
<accession>A0ABQ6M9G0</accession>
<reference evidence="7 8" key="1">
    <citation type="journal article" date="2023" name="Commun. Biol.">
        <title>Genome analysis of Parmales, the sister group of diatoms, reveals the evolutionary specialization of diatoms from phago-mixotrophs to photoautotrophs.</title>
        <authorList>
            <person name="Ban H."/>
            <person name="Sato S."/>
            <person name="Yoshikawa S."/>
            <person name="Yamada K."/>
            <person name="Nakamura Y."/>
            <person name="Ichinomiya M."/>
            <person name="Sato N."/>
            <person name="Blanc-Mathieu R."/>
            <person name="Endo H."/>
            <person name="Kuwata A."/>
            <person name="Ogata H."/>
        </authorList>
    </citation>
    <scope>NUCLEOTIDE SEQUENCE [LARGE SCALE GENOMIC DNA]</scope>
</reference>
<dbReference type="InterPro" id="IPR000640">
    <property type="entry name" value="EFG_V-like"/>
</dbReference>
<dbReference type="InterPro" id="IPR035647">
    <property type="entry name" value="EFG_III/V"/>
</dbReference>
<dbReference type="CDD" id="cd03713">
    <property type="entry name" value="EFG_mtEFG_C"/>
    <property type="match status" value="1"/>
</dbReference>
<dbReference type="SUPFAM" id="SSF52540">
    <property type="entry name" value="P-loop containing nucleoside triphosphate hydrolases"/>
    <property type="match status" value="1"/>
</dbReference>
<dbReference type="Gene3D" id="3.30.70.870">
    <property type="entry name" value="Elongation Factor G (Translational Gtpase), domain 3"/>
    <property type="match status" value="1"/>
</dbReference>
<dbReference type="PROSITE" id="PS51722">
    <property type="entry name" value="G_TR_2"/>
    <property type="match status" value="1"/>
</dbReference>
<dbReference type="Pfam" id="PF03764">
    <property type="entry name" value="EFG_IV"/>
    <property type="match status" value="1"/>
</dbReference>
<dbReference type="InterPro" id="IPR020568">
    <property type="entry name" value="Ribosomal_Su5_D2-typ_SF"/>
</dbReference>
<dbReference type="PANTHER" id="PTHR43261">
    <property type="entry name" value="TRANSLATION ELONGATION FACTOR G-RELATED"/>
    <property type="match status" value="1"/>
</dbReference>
<comment type="subcellular location">
    <subcellularLocation>
        <location evidence="1">Plastid</location>
        <location evidence="1">Chloroplast</location>
    </subcellularLocation>
</comment>
<dbReference type="PROSITE" id="PS00301">
    <property type="entry name" value="G_TR_1"/>
    <property type="match status" value="1"/>
</dbReference>
<dbReference type="InterPro" id="IPR027417">
    <property type="entry name" value="P-loop_NTPase"/>
</dbReference>
<dbReference type="InterPro" id="IPR041095">
    <property type="entry name" value="EFG_II"/>
</dbReference>
<feature type="domain" description="Tr-type G" evidence="6">
    <location>
        <begin position="13"/>
        <end position="318"/>
    </location>
</feature>
<protein>
    <recommendedName>
        <fullName evidence="6">Tr-type G domain-containing protein</fullName>
    </recommendedName>
</protein>
<dbReference type="SUPFAM" id="SSF50447">
    <property type="entry name" value="Translation proteins"/>
    <property type="match status" value="1"/>
</dbReference>
<dbReference type="SMART" id="SM00889">
    <property type="entry name" value="EFG_IV"/>
    <property type="match status" value="1"/>
</dbReference>
<feature type="region of interest" description="Disordered" evidence="5">
    <location>
        <begin position="334"/>
        <end position="367"/>
    </location>
</feature>
<feature type="compositionally biased region" description="Acidic residues" evidence="5">
    <location>
        <begin position="646"/>
        <end position="669"/>
    </location>
</feature>
<evidence type="ECO:0000256" key="3">
    <source>
        <dbReference type="ARBA" id="ARBA00022917"/>
    </source>
</evidence>
<evidence type="ECO:0000259" key="6">
    <source>
        <dbReference type="PROSITE" id="PS51722"/>
    </source>
</evidence>
<evidence type="ECO:0000256" key="1">
    <source>
        <dbReference type="ARBA" id="ARBA00004229"/>
    </source>
</evidence>
<dbReference type="SUPFAM" id="SSF54211">
    <property type="entry name" value="Ribosomal protein S5 domain 2-like"/>
    <property type="match status" value="1"/>
</dbReference>
<evidence type="ECO:0000313" key="8">
    <source>
        <dbReference type="Proteomes" id="UP001165060"/>
    </source>
</evidence>
<keyword evidence="4" id="KW-0342">GTP-binding</keyword>
<dbReference type="InterPro" id="IPR014721">
    <property type="entry name" value="Ribsml_uS5_D2-typ_fold_subgr"/>
</dbReference>
<dbReference type="InterPro" id="IPR000795">
    <property type="entry name" value="T_Tr_GTP-bd_dom"/>
</dbReference>
<dbReference type="NCBIfam" id="TIGR00231">
    <property type="entry name" value="small_GTP"/>
    <property type="match status" value="1"/>
</dbReference>
<dbReference type="SMART" id="SM00838">
    <property type="entry name" value="EFG_C"/>
    <property type="match status" value="1"/>
</dbReference>
<dbReference type="Pfam" id="PF22042">
    <property type="entry name" value="EF-G_D2"/>
    <property type="match status" value="1"/>
</dbReference>
<dbReference type="InterPro" id="IPR031157">
    <property type="entry name" value="G_TR_CS"/>
</dbReference>
<dbReference type="InterPro" id="IPR005225">
    <property type="entry name" value="Small_GTP-bd"/>
</dbReference>
<dbReference type="PANTHER" id="PTHR43261:SF1">
    <property type="entry name" value="RIBOSOME-RELEASING FACTOR 2, MITOCHONDRIAL"/>
    <property type="match status" value="1"/>
</dbReference>
<keyword evidence="3" id="KW-0648">Protein biosynthesis</keyword>
<organism evidence="7 8">
    <name type="scientific">Tetraparma gracilis</name>
    <dbReference type="NCBI Taxonomy" id="2962635"/>
    <lineage>
        <taxon>Eukaryota</taxon>
        <taxon>Sar</taxon>
        <taxon>Stramenopiles</taxon>
        <taxon>Ochrophyta</taxon>
        <taxon>Bolidophyceae</taxon>
        <taxon>Parmales</taxon>
        <taxon>Triparmaceae</taxon>
        <taxon>Tetraparma</taxon>
    </lineage>
</organism>
<dbReference type="Gene3D" id="3.30.230.10">
    <property type="match status" value="1"/>
</dbReference>
<keyword evidence="8" id="KW-1185">Reference proteome</keyword>
<dbReference type="EMBL" id="BRYB01000074">
    <property type="protein sequence ID" value="GMI22135.1"/>
    <property type="molecule type" value="Genomic_DNA"/>
</dbReference>
<proteinExistence type="predicted"/>
<dbReference type="PRINTS" id="PR00315">
    <property type="entry name" value="ELONGATNFCT"/>
</dbReference>
<dbReference type="InterPro" id="IPR053905">
    <property type="entry name" value="EF-G-like_DII"/>
</dbReference>
<dbReference type="InterPro" id="IPR009000">
    <property type="entry name" value="Transl_B-barrel_sf"/>
</dbReference>
<evidence type="ECO:0000313" key="7">
    <source>
        <dbReference type="EMBL" id="GMI22135.1"/>
    </source>
</evidence>
<dbReference type="Pfam" id="PF00009">
    <property type="entry name" value="GTP_EFTU"/>
    <property type="match status" value="1"/>
</dbReference>
<dbReference type="InterPro" id="IPR035649">
    <property type="entry name" value="EFG_V"/>
</dbReference>
<keyword evidence="2" id="KW-0547">Nucleotide-binding</keyword>
<dbReference type="Gene3D" id="3.30.70.240">
    <property type="match status" value="1"/>
</dbReference>
<name>A0ABQ6M9G0_9STRA</name>